<dbReference type="EMBL" id="MG846383">
    <property type="protein sequence ID" value="AXL64588.1"/>
    <property type="molecule type" value="Genomic_RNA"/>
</dbReference>
<accession>A0A346BLI5</accession>
<reference evidence="1" key="1">
    <citation type="submission" date="2018-01" db="EMBL/GenBank/DDBJ databases">
        <title>A case-control study in search for viruses in malabsorption syndrome affected and healthy chickens.</title>
        <authorList>
            <person name="Lima D.A."/>
            <person name="Roehe P.M."/>
        </authorList>
    </citation>
    <scope>NUCLEOTIDE SEQUENCE</scope>
    <source>
        <strain evidence="1">RS/BR/15/4S-5</strain>
    </source>
</reference>
<protein>
    <submittedName>
        <fullName evidence="1">NSP1</fullName>
    </submittedName>
</protein>
<proteinExistence type="predicted"/>
<name>A0A346BLI5_9REOV</name>
<evidence type="ECO:0000313" key="1">
    <source>
        <dbReference type="EMBL" id="AXL64588.1"/>
    </source>
</evidence>
<sequence length="547" mass="63596">MASLLVKLYYVLRLLGVTYSHQVVGNKFLKRHLKTTLGIVPTDEWRETPCMQQSLVTGCCLSCGRVKSLFSCILCHVPHICHNCLSLNLLICPFVPMKHRFEITAIYKKKDDTTTFTITDLKLLIGKWFDLLSVGEKRLEKIQRLRKQRLHYGFGNTIDLNSFLIPYTVMKIETRNYVIYDLAYYDTVKSQNTSYSLINLDKLIGARQLISQNNFELIQQRKFMGMSVVPATFTLNLVVERETWPVENDYPVYSQSYHYSKRVIVPILASGKCAFVKRQIDAGMRGLFEPVLPYRNQYILRLFVEQMVYEHRLKLNLVRYLPRYALEFKRQFGLINEYLSTLQVAEPISVAEALIHYCTHRHFNIQDCISCIASNEVVSQFRDWKTRRCNELNHIQWVQNRKCSCDEVCNCMFQQIVSDEYTEYVSHDHSICEEQDILRQCSRLSYAFTDHESVTNQSPLIDLTAADRISNSLDTNDFVAYRLPIPSEFQSPEEYMEYVVLKFPQLPVSVLNLIACECERIHNCVISLTEGAIKVIDDDGISVIPMF</sequence>
<organism evidence="1">
    <name type="scientific">Rotavirus F</name>
    <dbReference type="NCBI Taxonomy" id="183405"/>
    <lineage>
        <taxon>Viruses</taxon>
        <taxon>Riboviria</taxon>
        <taxon>Orthornavirae</taxon>
        <taxon>Duplornaviricota</taxon>
        <taxon>Resentoviricetes</taxon>
        <taxon>Reovirales</taxon>
        <taxon>Sedoreoviridae</taxon>
        <taxon>Rotavirus</taxon>
        <taxon>Rotavirus phigastroenteritidis</taxon>
    </lineage>
</organism>